<sequence>MCVQRKAMSAGSPLAPTLKCSSNPTTTAFTSGSVSTEAQSLGVPVRRSAPQPKSGIPAAPELLDQRPTPQLDRLFSVLGCALSCLPKEPADSPEAESPVCLPGWST</sequence>
<evidence type="ECO:0000313" key="2">
    <source>
        <dbReference type="EMBL" id="OCT89607.1"/>
    </source>
</evidence>
<dbReference type="EMBL" id="CM004470">
    <property type="protein sequence ID" value="OCT89607.1"/>
    <property type="molecule type" value="Genomic_DNA"/>
</dbReference>
<reference evidence="3" key="1">
    <citation type="journal article" date="2016" name="Nature">
        <title>Genome evolution in the allotetraploid frog Xenopus laevis.</title>
        <authorList>
            <person name="Session A.M."/>
            <person name="Uno Y."/>
            <person name="Kwon T."/>
            <person name="Chapman J.A."/>
            <person name="Toyoda A."/>
            <person name="Takahashi S."/>
            <person name="Fukui A."/>
            <person name="Hikosaka A."/>
            <person name="Suzuki A."/>
            <person name="Kondo M."/>
            <person name="van Heeringen S.J."/>
            <person name="Quigley I."/>
            <person name="Heinz S."/>
            <person name="Ogino H."/>
            <person name="Ochi H."/>
            <person name="Hellsten U."/>
            <person name="Lyons J.B."/>
            <person name="Simakov O."/>
            <person name="Putnam N."/>
            <person name="Stites J."/>
            <person name="Kuroki Y."/>
            <person name="Tanaka T."/>
            <person name="Michiue T."/>
            <person name="Watanabe M."/>
            <person name="Bogdanovic O."/>
            <person name="Lister R."/>
            <person name="Georgiou G."/>
            <person name="Paranjpe S.S."/>
            <person name="van Kruijsbergen I."/>
            <person name="Shu S."/>
            <person name="Carlson J."/>
            <person name="Kinoshita T."/>
            <person name="Ohta Y."/>
            <person name="Mawaribuchi S."/>
            <person name="Jenkins J."/>
            <person name="Grimwood J."/>
            <person name="Schmutz J."/>
            <person name="Mitros T."/>
            <person name="Mozaffari S.V."/>
            <person name="Suzuki Y."/>
            <person name="Haramoto Y."/>
            <person name="Yamamoto T.S."/>
            <person name="Takagi C."/>
            <person name="Heald R."/>
            <person name="Miller K."/>
            <person name="Haudenschild C."/>
            <person name="Kitzman J."/>
            <person name="Nakayama T."/>
            <person name="Izutsu Y."/>
            <person name="Robert J."/>
            <person name="Fortriede J."/>
            <person name="Burns K."/>
            <person name="Lotay V."/>
            <person name="Karimi K."/>
            <person name="Yasuoka Y."/>
            <person name="Dichmann D.S."/>
            <person name="Flajnik M.F."/>
            <person name="Houston D.W."/>
            <person name="Shendure J."/>
            <person name="DuPasquier L."/>
            <person name="Vize P.D."/>
            <person name="Zorn A.M."/>
            <person name="Ito M."/>
            <person name="Marcotte E.M."/>
            <person name="Wallingford J.B."/>
            <person name="Ito Y."/>
            <person name="Asashima M."/>
            <person name="Ueno N."/>
            <person name="Matsuda Y."/>
            <person name="Veenstra G.J."/>
            <person name="Fujiyama A."/>
            <person name="Harland R.M."/>
            <person name="Taira M."/>
            <person name="Rokhsar D.S."/>
        </authorList>
    </citation>
    <scope>NUCLEOTIDE SEQUENCE [LARGE SCALE GENOMIC DNA]</scope>
    <source>
        <strain evidence="3">J</strain>
    </source>
</reference>
<proteinExistence type="predicted"/>
<dbReference type="Proteomes" id="UP000694892">
    <property type="component" value="Chromosome 3L"/>
</dbReference>
<evidence type="ECO:0000313" key="3">
    <source>
        <dbReference type="Proteomes" id="UP000694892"/>
    </source>
</evidence>
<feature type="region of interest" description="Disordered" evidence="1">
    <location>
        <begin position="86"/>
        <end position="106"/>
    </location>
</feature>
<evidence type="ECO:0000256" key="1">
    <source>
        <dbReference type="SAM" id="MobiDB-lite"/>
    </source>
</evidence>
<accession>A0A974DFD4</accession>
<dbReference type="AlphaFoldDB" id="A0A974DFD4"/>
<organism evidence="2 3">
    <name type="scientific">Xenopus laevis</name>
    <name type="common">African clawed frog</name>
    <dbReference type="NCBI Taxonomy" id="8355"/>
    <lineage>
        <taxon>Eukaryota</taxon>
        <taxon>Metazoa</taxon>
        <taxon>Chordata</taxon>
        <taxon>Craniata</taxon>
        <taxon>Vertebrata</taxon>
        <taxon>Euteleostomi</taxon>
        <taxon>Amphibia</taxon>
        <taxon>Batrachia</taxon>
        <taxon>Anura</taxon>
        <taxon>Pipoidea</taxon>
        <taxon>Pipidae</taxon>
        <taxon>Xenopodinae</taxon>
        <taxon>Xenopus</taxon>
        <taxon>Xenopus</taxon>
    </lineage>
</organism>
<protein>
    <submittedName>
        <fullName evidence="2">Uncharacterized protein</fullName>
    </submittedName>
</protein>
<feature type="region of interest" description="Disordered" evidence="1">
    <location>
        <begin position="31"/>
        <end position="65"/>
    </location>
</feature>
<gene>
    <name evidence="2" type="ORF">XELAEV_18018225mg</name>
</gene>
<name>A0A974DFD4_XENLA</name>